<dbReference type="Proteomes" id="UP000245380">
    <property type="component" value="Unassembled WGS sequence"/>
</dbReference>
<protein>
    <submittedName>
        <fullName evidence="3">Uncharacterized protein</fullName>
    </submittedName>
</protein>
<feature type="coiled-coil region" evidence="1">
    <location>
        <begin position="22"/>
        <end position="49"/>
    </location>
</feature>
<evidence type="ECO:0000256" key="2">
    <source>
        <dbReference type="SAM" id="MobiDB-lite"/>
    </source>
</evidence>
<dbReference type="RefSeq" id="WP_109429300.1">
    <property type="nucleotide sequence ID" value="NZ_MPDK01000002.1"/>
</dbReference>
<accession>A0A2U3DBP6</accession>
<evidence type="ECO:0000313" key="3">
    <source>
        <dbReference type="EMBL" id="PWI58709.1"/>
    </source>
</evidence>
<dbReference type="EMBL" id="MPDK01000002">
    <property type="protein sequence ID" value="PWI58709.1"/>
    <property type="molecule type" value="Genomic_DNA"/>
</dbReference>
<feature type="region of interest" description="Disordered" evidence="2">
    <location>
        <begin position="115"/>
        <end position="135"/>
    </location>
</feature>
<keyword evidence="4" id="KW-1185">Reference proteome</keyword>
<organism evidence="3 4">
    <name type="scientific">Sulfoacidibacillus thermotolerans</name>
    <name type="common">Acidibacillus sulfuroxidans</name>
    <dbReference type="NCBI Taxonomy" id="1765684"/>
    <lineage>
        <taxon>Bacteria</taxon>
        <taxon>Bacillati</taxon>
        <taxon>Bacillota</taxon>
        <taxon>Bacilli</taxon>
        <taxon>Bacillales</taxon>
        <taxon>Alicyclobacillaceae</taxon>
        <taxon>Sulfoacidibacillus</taxon>
    </lineage>
</organism>
<evidence type="ECO:0000313" key="4">
    <source>
        <dbReference type="Proteomes" id="UP000245380"/>
    </source>
</evidence>
<dbReference type="AlphaFoldDB" id="A0A2U3DBP6"/>
<feature type="compositionally biased region" description="Polar residues" evidence="2">
    <location>
        <begin position="115"/>
        <end position="124"/>
    </location>
</feature>
<gene>
    <name evidence="3" type="ORF">BM613_01010</name>
</gene>
<reference evidence="3 4" key="1">
    <citation type="submission" date="2016-11" db="EMBL/GenBank/DDBJ databases">
        <title>Comparative genomics of Acidibacillus ferroxidans species.</title>
        <authorList>
            <person name="Oliveira G."/>
            <person name="Nunes G."/>
            <person name="Oliveira R."/>
            <person name="Araujo F."/>
            <person name="Salim A."/>
            <person name="Scholte L."/>
            <person name="Morais D."/>
            <person name="Nancucheo I."/>
            <person name="Johnson D.B."/>
            <person name="Grail B."/>
            <person name="Bittencourt J."/>
            <person name="Valadares R."/>
        </authorList>
    </citation>
    <scope>NUCLEOTIDE SEQUENCE [LARGE SCALE GENOMIC DNA]</scope>
    <source>
        <strain evidence="3 4">Y002</strain>
    </source>
</reference>
<evidence type="ECO:0000256" key="1">
    <source>
        <dbReference type="SAM" id="Coils"/>
    </source>
</evidence>
<sequence>MQPNDMPTTPANQLEELIMKNYDQTQQDMKKLRAALRKLYSKMEQQNELLPIAQEQFNLRSVSPQERVQIIRYLKENVERFNEATEQLVSIHQDLKEWNGFRSELQEIKEELRRFSQTQITPQKPESAHDHTIVP</sequence>
<comment type="caution">
    <text evidence="3">The sequence shown here is derived from an EMBL/GenBank/DDBJ whole genome shotgun (WGS) entry which is preliminary data.</text>
</comment>
<name>A0A2U3DBP6_SULT2</name>
<feature type="compositionally biased region" description="Basic and acidic residues" evidence="2">
    <location>
        <begin position="126"/>
        <end position="135"/>
    </location>
</feature>
<proteinExistence type="predicted"/>
<keyword evidence="1" id="KW-0175">Coiled coil</keyword>